<dbReference type="InterPro" id="IPR013216">
    <property type="entry name" value="Methyltransf_11"/>
</dbReference>
<dbReference type="Pfam" id="PF08241">
    <property type="entry name" value="Methyltransf_11"/>
    <property type="match status" value="1"/>
</dbReference>
<dbReference type="Gene3D" id="3.40.50.150">
    <property type="entry name" value="Vaccinia Virus protein VP39"/>
    <property type="match status" value="1"/>
</dbReference>
<dbReference type="GO" id="GO:0008168">
    <property type="term" value="F:methyltransferase activity"/>
    <property type="evidence" value="ECO:0007669"/>
    <property type="project" value="UniProtKB-KW"/>
</dbReference>
<keyword evidence="3" id="KW-1185">Reference proteome</keyword>
<proteinExistence type="predicted"/>
<accession>A0ABW0KW53</accession>
<dbReference type="Proteomes" id="UP001596052">
    <property type="component" value="Unassembled WGS sequence"/>
</dbReference>
<evidence type="ECO:0000313" key="3">
    <source>
        <dbReference type="Proteomes" id="UP001596052"/>
    </source>
</evidence>
<dbReference type="SUPFAM" id="SSF53335">
    <property type="entry name" value="S-adenosyl-L-methionine-dependent methyltransferases"/>
    <property type="match status" value="1"/>
</dbReference>
<reference evidence="3" key="1">
    <citation type="journal article" date="2019" name="Int. J. Syst. Evol. Microbiol.">
        <title>The Global Catalogue of Microorganisms (GCM) 10K type strain sequencing project: providing services to taxonomists for standard genome sequencing and annotation.</title>
        <authorList>
            <consortium name="The Broad Institute Genomics Platform"/>
            <consortium name="The Broad Institute Genome Sequencing Center for Infectious Disease"/>
            <person name="Wu L."/>
            <person name="Ma J."/>
        </authorList>
    </citation>
    <scope>NUCLEOTIDE SEQUENCE [LARGE SCALE GENOMIC DNA]</scope>
    <source>
        <strain evidence="3">CGMCC 4.1469</strain>
    </source>
</reference>
<dbReference type="RefSeq" id="WP_377171193.1">
    <property type="nucleotide sequence ID" value="NZ_JBHSMQ010000011.1"/>
</dbReference>
<gene>
    <name evidence="2" type="ORF">ACFQDI_22470</name>
</gene>
<dbReference type="EMBL" id="JBHSMQ010000011">
    <property type="protein sequence ID" value="MFC5457650.1"/>
    <property type="molecule type" value="Genomic_DNA"/>
</dbReference>
<dbReference type="InterPro" id="IPR029063">
    <property type="entry name" value="SAM-dependent_MTases_sf"/>
</dbReference>
<feature type="domain" description="Methyltransferase type 11" evidence="1">
    <location>
        <begin position="75"/>
        <end position="123"/>
    </location>
</feature>
<keyword evidence="2" id="KW-0808">Transferase</keyword>
<name>A0ABW0KW53_9BACT</name>
<dbReference type="GO" id="GO:0032259">
    <property type="term" value="P:methylation"/>
    <property type="evidence" value="ECO:0007669"/>
    <property type="project" value="UniProtKB-KW"/>
</dbReference>
<comment type="caution">
    <text evidence="2">The sequence shown here is derived from an EMBL/GenBank/DDBJ whole genome shotgun (WGS) entry which is preliminary data.</text>
</comment>
<organism evidence="2 3">
    <name type="scientific">Prosthecobacter fluviatilis</name>
    <dbReference type="NCBI Taxonomy" id="445931"/>
    <lineage>
        <taxon>Bacteria</taxon>
        <taxon>Pseudomonadati</taxon>
        <taxon>Verrucomicrobiota</taxon>
        <taxon>Verrucomicrobiia</taxon>
        <taxon>Verrucomicrobiales</taxon>
        <taxon>Verrucomicrobiaceae</taxon>
        <taxon>Prosthecobacter</taxon>
    </lineage>
</organism>
<keyword evidence="2" id="KW-0489">Methyltransferase</keyword>
<protein>
    <submittedName>
        <fullName evidence="2">Methyltransferase domain-containing protein</fullName>
    </submittedName>
</protein>
<sequence>MKEQHNLEIHRNREAWQRKPLLRQVYQDFHRLIAAHLIRGSSGLTVELGSGIGSIKQTVPECLTSDLFPNPWLDRQENAYRLSFADGEVTNLILFDVWHHLEHPGTALAECRRVLAPQGRLIVFEPGMGLLGRLVYSLGHPEPVAFHQPVEWFAPPDFNVADPPYFAAQSRAHRLFVRGEQREELAGWRVLKVVPLASLAYFLSGGFSKPQMCPTVLHPCVRLLDSLLARLPSLFAVRLLVVLEKSAD</sequence>
<evidence type="ECO:0000259" key="1">
    <source>
        <dbReference type="Pfam" id="PF08241"/>
    </source>
</evidence>
<evidence type="ECO:0000313" key="2">
    <source>
        <dbReference type="EMBL" id="MFC5457650.1"/>
    </source>
</evidence>